<dbReference type="RefSeq" id="WP_375735248.1">
    <property type="nucleotide sequence ID" value="NZ_JBCGDC010000060.1"/>
</dbReference>
<dbReference type="SUPFAM" id="SSF52096">
    <property type="entry name" value="ClpP/crotonase"/>
    <property type="match status" value="1"/>
</dbReference>
<dbReference type="InterPro" id="IPR029045">
    <property type="entry name" value="ClpP/crotonase-like_dom_sf"/>
</dbReference>
<dbReference type="PROSITE" id="PS00166">
    <property type="entry name" value="ENOYL_COA_HYDRATASE"/>
    <property type="match status" value="1"/>
</dbReference>
<dbReference type="GO" id="GO:0004300">
    <property type="term" value="F:enoyl-CoA hydratase activity"/>
    <property type="evidence" value="ECO:0007669"/>
    <property type="project" value="UniProtKB-EC"/>
</dbReference>
<dbReference type="InterPro" id="IPR001753">
    <property type="entry name" value="Enoyl-CoA_hydra/iso"/>
</dbReference>
<dbReference type="Proteomes" id="UP001582793">
    <property type="component" value="Unassembled WGS sequence"/>
</dbReference>
<dbReference type="Pfam" id="PF00378">
    <property type="entry name" value="ECH_1"/>
    <property type="match status" value="1"/>
</dbReference>
<name>A0ABV5CU65_9ACTN</name>
<sequence length="248" mass="25275">MPEVQTSVTDGVATITLNRPDRRNALTHELVDEFVAAIDTVEADPATRAIVVTGAGSAFCAGADLGALHGADEATLRGIYASFLRVSRITLPTIAAVNGPAVGAGMNLALACDVRVAAGSARFDARFLRVGLHPGGGHGWLLRRAVGPSAAAAIVLFGEVLDGARAEAVGLAWRCVADAEVVAYSTALAARLAGTHRELLTRTKATLAGTAAVRDHAEAVELELGQQLWSLGQSRFATGSAGSAGSAA</sequence>
<protein>
    <submittedName>
        <fullName evidence="3">Enoyl-CoA hydratase</fullName>
        <ecNumber evidence="3">4.2.1.17</ecNumber>
    </submittedName>
</protein>
<dbReference type="Gene3D" id="3.90.226.10">
    <property type="entry name" value="2-enoyl-CoA Hydratase, Chain A, domain 1"/>
    <property type="match status" value="1"/>
</dbReference>
<reference evidence="3 4" key="1">
    <citation type="submission" date="2024-04" db="EMBL/GenBank/DDBJ databases">
        <title>Polymorphospora sp. isolated from Baiyangdian Lake in Xiong'an New Area.</title>
        <authorList>
            <person name="Zhang X."/>
            <person name="Liu J."/>
        </authorList>
    </citation>
    <scope>NUCLEOTIDE SEQUENCE [LARGE SCALE GENOMIC DNA]</scope>
    <source>
        <strain evidence="3 4">2-325</strain>
    </source>
</reference>
<keyword evidence="3" id="KW-0456">Lyase</keyword>
<dbReference type="EMBL" id="JBCGDC010000060">
    <property type="protein sequence ID" value="MFB6395460.1"/>
    <property type="molecule type" value="Genomic_DNA"/>
</dbReference>
<accession>A0ABV5CU65</accession>
<comment type="caution">
    <text evidence="3">The sequence shown here is derived from an EMBL/GenBank/DDBJ whole genome shotgun (WGS) entry which is preliminary data.</text>
</comment>
<organism evidence="3 4">
    <name type="scientific">Polymorphospora lycopeni</name>
    <dbReference type="NCBI Taxonomy" id="3140240"/>
    <lineage>
        <taxon>Bacteria</taxon>
        <taxon>Bacillati</taxon>
        <taxon>Actinomycetota</taxon>
        <taxon>Actinomycetes</taxon>
        <taxon>Micromonosporales</taxon>
        <taxon>Micromonosporaceae</taxon>
        <taxon>Polymorphospora</taxon>
    </lineage>
</organism>
<gene>
    <name evidence="3" type="ORF">AAFH96_20435</name>
</gene>
<evidence type="ECO:0000256" key="1">
    <source>
        <dbReference type="ARBA" id="ARBA00005254"/>
    </source>
</evidence>
<dbReference type="NCBIfam" id="NF004525">
    <property type="entry name" value="PRK05870.1"/>
    <property type="match status" value="1"/>
</dbReference>
<dbReference type="InterPro" id="IPR018376">
    <property type="entry name" value="Enoyl-CoA_hyd/isom_CS"/>
</dbReference>
<dbReference type="PANTHER" id="PTHR43802">
    <property type="entry name" value="ENOYL-COA HYDRATASE"/>
    <property type="match status" value="1"/>
</dbReference>
<evidence type="ECO:0000313" key="3">
    <source>
        <dbReference type="EMBL" id="MFB6395460.1"/>
    </source>
</evidence>
<keyword evidence="4" id="KW-1185">Reference proteome</keyword>
<comment type="similarity">
    <text evidence="1 2">Belongs to the enoyl-CoA hydratase/isomerase family.</text>
</comment>
<dbReference type="CDD" id="cd06558">
    <property type="entry name" value="crotonase-like"/>
    <property type="match status" value="1"/>
</dbReference>
<proteinExistence type="inferred from homology"/>
<evidence type="ECO:0000256" key="2">
    <source>
        <dbReference type="RuleBase" id="RU003707"/>
    </source>
</evidence>
<dbReference type="EC" id="4.2.1.17" evidence="3"/>
<evidence type="ECO:0000313" key="4">
    <source>
        <dbReference type="Proteomes" id="UP001582793"/>
    </source>
</evidence>
<dbReference type="PANTHER" id="PTHR43802:SF1">
    <property type="entry name" value="IP11341P-RELATED"/>
    <property type="match status" value="1"/>
</dbReference>